<accession>A0A836ZD37</accession>
<dbReference type="EMBL" id="JOSS01000060">
    <property type="protein sequence ID" value="KEO27881.1"/>
    <property type="molecule type" value="Genomic_DNA"/>
</dbReference>
<name>A0A836ZD37_ECOLX</name>
<comment type="caution">
    <text evidence="1">The sequence shown here is derived from an EMBL/GenBank/DDBJ whole genome shotgun (WGS) entry which is preliminary data.</text>
</comment>
<gene>
    <name evidence="1" type="ORF">AB05_3584</name>
</gene>
<dbReference type="AlphaFoldDB" id="A0A836ZD37"/>
<organism evidence="1 2">
    <name type="scientific">Escherichia coli 2-460-02_S1_C1</name>
    <dbReference type="NCBI Taxonomy" id="1444044"/>
    <lineage>
        <taxon>Bacteria</taxon>
        <taxon>Pseudomonadati</taxon>
        <taxon>Pseudomonadota</taxon>
        <taxon>Gammaproteobacteria</taxon>
        <taxon>Enterobacterales</taxon>
        <taxon>Enterobacteriaceae</taxon>
        <taxon>Escherichia</taxon>
    </lineage>
</organism>
<reference evidence="1 2" key="1">
    <citation type="submission" date="2014-06" db="EMBL/GenBank/DDBJ databases">
        <title>Genetic Variability of E. coli after antibiotic treatment.</title>
        <authorList>
            <person name="Silbergeld E."/>
            <person name="Coles C."/>
            <person name="Seidman J.C."/>
            <person name="You Y."/>
            <person name="George J."/>
            <person name="Nadendla S."/>
            <person name="Daugherty S.C."/>
            <person name="Nagaraj S."/>
            <person name="Ott S."/>
            <person name="Klega K."/>
            <person name="Rasko D."/>
        </authorList>
    </citation>
    <scope>NUCLEOTIDE SEQUENCE [LARGE SCALE GENOMIC DNA]</scope>
    <source>
        <strain evidence="1 2">2-460-02_S1_C1</strain>
    </source>
</reference>
<dbReference type="Proteomes" id="UP000028038">
    <property type="component" value="Unassembled WGS sequence"/>
</dbReference>
<protein>
    <submittedName>
        <fullName evidence="1">Uncharacterized protein</fullName>
    </submittedName>
</protein>
<sequence length="81" mass="9299">MELADRFVVRIHAPQLVDNALNLAVINIARRQREPASLVTTIGFRTNRGIDLFGLTRIKLLNKFVRQINDLLTFLQRRTVG</sequence>
<proteinExistence type="predicted"/>
<evidence type="ECO:0000313" key="1">
    <source>
        <dbReference type="EMBL" id="KEO27881.1"/>
    </source>
</evidence>
<evidence type="ECO:0000313" key="2">
    <source>
        <dbReference type="Proteomes" id="UP000028038"/>
    </source>
</evidence>